<accession>A0A3M0GF31</accession>
<dbReference type="Proteomes" id="UP000270649">
    <property type="component" value="Unassembled WGS sequence"/>
</dbReference>
<gene>
    <name evidence="3" type="ORF">D9543_03685</name>
    <name evidence="2" type="ORF">GWO63_002785</name>
</gene>
<dbReference type="AlphaFoldDB" id="A0A3M0GF31"/>
<comment type="caution">
    <text evidence="3">The sequence shown here is derived from an EMBL/GenBank/DDBJ whole genome shotgun (WGS) entry which is preliminary data.</text>
</comment>
<feature type="domain" description="Integrase catalytic" evidence="1">
    <location>
        <begin position="18"/>
        <end position="61"/>
    </location>
</feature>
<evidence type="ECO:0000259" key="1">
    <source>
        <dbReference type="Pfam" id="PF13333"/>
    </source>
</evidence>
<organism evidence="3 4">
    <name type="scientific">Corynebacterium macginleyi</name>
    <dbReference type="NCBI Taxonomy" id="38290"/>
    <lineage>
        <taxon>Bacteria</taxon>
        <taxon>Bacillati</taxon>
        <taxon>Actinomycetota</taxon>
        <taxon>Actinomycetes</taxon>
        <taxon>Mycobacteriales</taxon>
        <taxon>Corynebacteriaceae</taxon>
        <taxon>Corynebacterium</taxon>
    </lineage>
</organism>
<dbReference type="GO" id="GO:0015074">
    <property type="term" value="P:DNA integration"/>
    <property type="evidence" value="ECO:0007669"/>
    <property type="project" value="InterPro"/>
</dbReference>
<evidence type="ECO:0000313" key="4">
    <source>
        <dbReference type="Proteomes" id="UP000270649"/>
    </source>
</evidence>
<dbReference type="EMBL" id="JAACBX020000001">
    <property type="protein sequence ID" value="MBM0243230.1"/>
    <property type="molecule type" value="Genomic_DNA"/>
</dbReference>
<dbReference type="Proteomes" id="UP001518680">
    <property type="component" value="Unassembled WGS sequence"/>
</dbReference>
<proteinExistence type="predicted"/>
<reference evidence="2 5" key="2">
    <citation type="submission" date="2021-01" db="EMBL/GenBank/DDBJ databases">
        <title>Complete genome sequences of Corynebacterium macginleyi strains isolated from infectious keratitis.</title>
        <authorList>
            <person name="Sagerfors S."/>
            <person name="Poehlein A."/>
            <person name="Soderquist B."/>
            <person name="Bruggemann H."/>
        </authorList>
    </citation>
    <scope>NUCLEOTIDE SEQUENCE [LARGE SCALE GENOMIC DNA]</scope>
    <source>
        <strain evidence="2 5">12T220</strain>
    </source>
</reference>
<evidence type="ECO:0000313" key="2">
    <source>
        <dbReference type="EMBL" id="MBM0243230.1"/>
    </source>
</evidence>
<keyword evidence="5" id="KW-1185">Reference proteome</keyword>
<sequence length="68" mass="7596">MASPVRAKIPRPRCLGLRGEDFDTAGEIAQALKEHIKWHNAERIPQGLEGLTPMQYRNQALKSRTAGN</sequence>
<evidence type="ECO:0000313" key="3">
    <source>
        <dbReference type="EMBL" id="RMB63097.1"/>
    </source>
</evidence>
<dbReference type="RefSeq" id="WP_121910545.1">
    <property type="nucleotide sequence ID" value="NZ_CP068291.1"/>
</dbReference>
<dbReference type="OrthoDB" id="1676087at2"/>
<evidence type="ECO:0000313" key="5">
    <source>
        <dbReference type="Proteomes" id="UP001518680"/>
    </source>
</evidence>
<protein>
    <submittedName>
        <fullName evidence="2">IS3 family transposase</fullName>
    </submittedName>
</protein>
<reference evidence="3 4" key="1">
    <citation type="submission" date="2018-10" db="EMBL/GenBank/DDBJ databases">
        <title>Corynebacterium macginleyi genome sequencing and assembly of the type strain and two clinical samples.</title>
        <authorList>
            <person name="Bernier A.-M."/>
            <person name="Bernard K."/>
        </authorList>
    </citation>
    <scope>NUCLEOTIDE SEQUENCE [LARGE SCALE GENOMIC DNA]</scope>
    <source>
        <strain evidence="3 4">NML 120205</strain>
    </source>
</reference>
<name>A0A3M0GF31_9CORY</name>
<dbReference type="InterPro" id="IPR001584">
    <property type="entry name" value="Integrase_cat-core"/>
</dbReference>
<dbReference type="Pfam" id="PF13333">
    <property type="entry name" value="rve_2"/>
    <property type="match status" value="1"/>
</dbReference>
<dbReference type="EMBL" id="REGC01000003">
    <property type="protein sequence ID" value="RMB63097.1"/>
    <property type="molecule type" value="Genomic_DNA"/>
</dbReference>
<dbReference type="GeneID" id="92745487"/>